<reference evidence="5 6" key="1">
    <citation type="journal article" date="2014" name="Int. J. Syst. Evol. Microbiol.">
        <title>Complete genome sequence of Corynebacterium casei LMG S-19264T (=DSM 44701T), isolated from a smear-ripened cheese.</title>
        <authorList>
            <consortium name="US DOE Joint Genome Institute (JGI-PGF)"/>
            <person name="Walter F."/>
            <person name="Albersmeier A."/>
            <person name="Kalinowski J."/>
            <person name="Ruckert C."/>
        </authorList>
    </citation>
    <scope>NUCLEOTIDE SEQUENCE [LARGE SCALE GENOMIC DNA]</scope>
    <source>
        <strain evidence="5 6">IBRC-M 10912</strain>
    </source>
</reference>
<organism evidence="5 6">
    <name type="scientific">Natribaculum luteum</name>
    <dbReference type="NCBI Taxonomy" id="1586232"/>
    <lineage>
        <taxon>Archaea</taxon>
        <taxon>Methanobacteriati</taxon>
        <taxon>Methanobacteriota</taxon>
        <taxon>Stenosarchaea group</taxon>
        <taxon>Halobacteria</taxon>
        <taxon>Halobacteriales</taxon>
        <taxon>Natrialbaceae</taxon>
        <taxon>Natribaculum</taxon>
    </lineage>
</organism>
<name>A0ABD5P2T7_9EURY</name>
<dbReference type="CDD" id="cd02440">
    <property type="entry name" value="AdoMet_MTases"/>
    <property type="match status" value="1"/>
</dbReference>
<evidence type="ECO:0000256" key="3">
    <source>
        <dbReference type="SAM" id="MobiDB-lite"/>
    </source>
</evidence>
<dbReference type="PANTHER" id="PTHR43861:SF1">
    <property type="entry name" value="TRANS-ACONITATE 2-METHYLTRANSFERASE"/>
    <property type="match status" value="1"/>
</dbReference>
<feature type="domain" description="Methyltransferase" evidence="4">
    <location>
        <begin position="68"/>
        <end position="162"/>
    </location>
</feature>
<dbReference type="GO" id="GO:0032259">
    <property type="term" value="P:methylation"/>
    <property type="evidence" value="ECO:0007669"/>
    <property type="project" value="UniProtKB-KW"/>
</dbReference>
<dbReference type="InterPro" id="IPR041698">
    <property type="entry name" value="Methyltransf_25"/>
</dbReference>
<protein>
    <submittedName>
        <fullName evidence="5">Class I SAM-dependent methyltransferase</fullName>
        <ecNumber evidence="5">2.1.1.-</ecNumber>
    </submittedName>
</protein>
<dbReference type="RefSeq" id="WP_377071370.1">
    <property type="nucleotide sequence ID" value="NZ_CP095397.1"/>
</dbReference>
<dbReference type="GO" id="GO:0008168">
    <property type="term" value="F:methyltransferase activity"/>
    <property type="evidence" value="ECO:0007669"/>
    <property type="project" value="UniProtKB-KW"/>
</dbReference>
<feature type="region of interest" description="Disordered" evidence="3">
    <location>
        <begin position="1"/>
        <end position="27"/>
    </location>
</feature>
<dbReference type="SUPFAM" id="SSF53335">
    <property type="entry name" value="S-adenosyl-L-methionine-dependent methyltransferases"/>
    <property type="match status" value="1"/>
</dbReference>
<proteinExistence type="predicted"/>
<evidence type="ECO:0000256" key="2">
    <source>
        <dbReference type="ARBA" id="ARBA00022679"/>
    </source>
</evidence>
<dbReference type="InterPro" id="IPR029063">
    <property type="entry name" value="SAM-dependent_MTases_sf"/>
</dbReference>
<evidence type="ECO:0000313" key="6">
    <source>
        <dbReference type="Proteomes" id="UP001595821"/>
    </source>
</evidence>
<gene>
    <name evidence="5" type="ORF">ACFOZ7_16790</name>
</gene>
<evidence type="ECO:0000256" key="1">
    <source>
        <dbReference type="ARBA" id="ARBA00022603"/>
    </source>
</evidence>
<keyword evidence="1 5" id="KW-0489">Methyltransferase</keyword>
<comment type="caution">
    <text evidence="5">The sequence shown here is derived from an EMBL/GenBank/DDBJ whole genome shotgun (WGS) entry which is preliminary data.</text>
</comment>
<keyword evidence="2 5" id="KW-0808">Transferase</keyword>
<dbReference type="Pfam" id="PF13649">
    <property type="entry name" value="Methyltransf_25"/>
    <property type="match status" value="1"/>
</dbReference>
<evidence type="ECO:0000259" key="4">
    <source>
        <dbReference type="Pfam" id="PF13649"/>
    </source>
</evidence>
<dbReference type="EMBL" id="JBHSDJ010000125">
    <property type="protein sequence ID" value="MFC4248564.1"/>
    <property type="molecule type" value="Genomic_DNA"/>
</dbReference>
<sequence>MNAESKQPGDATESATPDPTDPGYERHLERSRTMWNRWSDWYTMSERDFEPIREAAIDRLGLESGDRVLEIGCGPGVNFALVREAIGETGRLVAIDYSPEMVAKARDRIERHGWDNVEVHCADATRVDIEGSFDAAVATLSMSIMPDVRAAVGNVHRHLESGKSFVVFDLRPVPEGPARIANPFLRWFLRWYANWNPDGDVLASLRAVFTECTVGETYAAGTAYTVHCRKSVSPEE</sequence>
<dbReference type="GeneID" id="71853572"/>
<dbReference type="Gene3D" id="3.40.50.150">
    <property type="entry name" value="Vaccinia Virus protein VP39"/>
    <property type="match status" value="1"/>
</dbReference>
<accession>A0ABD5P2T7</accession>
<dbReference type="Proteomes" id="UP001595821">
    <property type="component" value="Unassembled WGS sequence"/>
</dbReference>
<dbReference type="EC" id="2.1.1.-" evidence="5"/>
<dbReference type="AlphaFoldDB" id="A0ABD5P2T7"/>
<dbReference type="PANTHER" id="PTHR43861">
    <property type="entry name" value="TRANS-ACONITATE 2-METHYLTRANSFERASE-RELATED"/>
    <property type="match status" value="1"/>
</dbReference>
<evidence type="ECO:0000313" key="5">
    <source>
        <dbReference type="EMBL" id="MFC4248564.1"/>
    </source>
</evidence>